<dbReference type="NCBIfam" id="TIGR01356">
    <property type="entry name" value="aroA"/>
    <property type="match status" value="1"/>
</dbReference>
<feature type="binding site" evidence="7">
    <location>
        <position position="417"/>
    </location>
    <ligand>
        <name>phosphoenolpyruvate</name>
        <dbReference type="ChEBI" id="CHEBI:58702"/>
    </ligand>
</feature>
<dbReference type="InterPro" id="IPR013792">
    <property type="entry name" value="RNA3'P_cycl/enolpyr_Trfase_a/b"/>
</dbReference>
<evidence type="ECO:0000256" key="2">
    <source>
        <dbReference type="ARBA" id="ARBA00009948"/>
    </source>
</evidence>
<comment type="similarity">
    <text evidence="2 7">Belongs to the EPSP synthase family.</text>
</comment>
<accession>A0A3G6JAD9</accession>
<feature type="binding site" evidence="7">
    <location>
        <position position="483"/>
    </location>
    <ligand>
        <name>phosphoenolpyruvate</name>
        <dbReference type="ChEBI" id="CHEBI:58702"/>
    </ligand>
</feature>
<dbReference type="HAMAP" id="MF_00210">
    <property type="entry name" value="EPSP_synth"/>
    <property type="match status" value="1"/>
</dbReference>
<dbReference type="Pfam" id="PF00275">
    <property type="entry name" value="EPSP_synthase"/>
    <property type="match status" value="1"/>
</dbReference>
<keyword evidence="3 7" id="KW-0028">Amino-acid biosynthesis</keyword>
<reference evidence="9 10" key="1">
    <citation type="submission" date="2018-11" db="EMBL/GenBank/DDBJ databases">
        <authorList>
            <person name="Kleinhagauer T."/>
            <person name="Glaeser S.P."/>
            <person name="Spergser J."/>
            <person name="Ruckert C."/>
            <person name="Kaempfer P."/>
            <person name="Busse H.-J."/>
        </authorList>
    </citation>
    <scope>NUCLEOTIDE SEQUENCE [LARGE SCALE GENOMIC DNA]</scope>
    <source>
        <strain evidence="9 10">200CH</strain>
    </source>
</reference>
<feature type="binding site" evidence="7">
    <location>
        <position position="240"/>
    </location>
    <ligand>
        <name>3-phosphoshikimate</name>
        <dbReference type="ChEBI" id="CHEBI:145989"/>
    </ligand>
</feature>
<comment type="subcellular location">
    <subcellularLocation>
        <location evidence="7">Cytoplasm</location>
    </subcellularLocation>
</comment>
<protein>
    <recommendedName>
        <fullName evidence="7">3-phosphoshikimate 1-carboxyvinyltransferase</fullName>
        <ecNumber evidence="7">2.5.1.19</ecNumber>
    </recommendedName>
    <alternativeName>
        <fullName evidence="7">5-enolpyruvylshikimate-3-phosphate synthase</fullName>
        <shortName evidence="7">EPSP synthase</shortName>
        <shortName evidence="7">EPSPS</shortName>
    </alternativeName>
</protein>
<feature type="binding site" evidence="7">
    <location>
        <position position="167"/>
    </location>
    <ligand>
        <name>phosphoenolpyruvate</name>
        <dbReference type="ChEBI" id="CHEBI:58702"/>
    </ligand>
</feature>
<dbReference type="GO" id="GO:0009073">
    <property type="term" value="P:aromatic amino acid family biosynthetic process"/>
    <property type="evidence" value="ECO:0007669"/>
    <property type="project" value="UniProtKB-KW"/>
</dbReference>
<dbReference type="SUPFAM" id="SSF55205">
    <property type="entry name" value="EPT/RTPC-like"/>
    <property type="match status" value="1"/>
</dbReference>
<dbReference type="InterPro" id="IPR001986">
    <property type="entry name" value="Enolpyruvate_Tfrase_dom"/>
</dbReference>
<keyword evidence="7" id="KW-0963">Cytoplasm</keyword>
<evidence type="ECO:0000259" key="8">
    <source>
        <dbReference type="Pfam" id="PF00275"/>
    </source>
</evidence>
<dbReference type="UniPathway" id="UPA00053">
    <property type="reaction ID" value="UER00089"/>
</dbReference>
<evidence type="ECO:0000313" key="9">
    <source>
        <dbReference type="EMBL" id="AZA12924.1"/>
    </source>
</evidence>
<feature type="binding site" evidence="7">
    <location>
        <position position="413"/>
    </location>
    <ligand>
        <name>3-phosphoshikimate</name>
        <dbReference type="ChEBI" id="CHEBI:145989"/>
    </ligand>
</feature>
<feature type="active site" description="Proton acceptor" evidence="7">
    <location>
        <position position="386"/>
    </location>
</feature>
<gene>
    <name evidence="7 9" type="primary">aroA</name>
    <name evidence="9" type="ORF">CCHOA_02535</name>
</gene>
<dbReference type="PIRSF" id="PIRSF000505">
    <property type="entry name" value="EPSPS"/>
    <property type="match status" value="1"/>
</dbReference>
<keyword evidence="10" id="KW-1185">Reference proteome</keyword>
<dbReference type="PANTHER" id="PTHR21090">
    <property type="entry name" value="AROM/DEHYDROQUINATE SYNTHASE"/>
    <property type="match status" value="1"/>
</dbReference>
<feature type="binding site" evidence="7">
    <location>
        <position position="211"/>
    </location>
    <ligand>
        <name>3-phosphoshikimate</name>
        <dbReference type="ChEBI" id="CHEBI:145989"/>
    </ligand>
</feature>
<feature type="binding site" evidence="7">
    <location>
        <position position="386"/>
    </location>
    <ligand>
        <name>3-phosphoshikimate</name>
        <dbReference type="ChEBI" id="CHEBI:145989"/>
    </ligand>
</feature>
<feature type="domain" description="Enolpyruvate transferase" evidence="8">
    <location>
        <begin position="52"/>
        <end position="489"/>
    </location>
</feature>
<feature type="binding site" evidence="7">
    <location>
        <position position="212"/>
    </location>
    <ligand>
        <name>3-phosphoshikimate</name>
        <dbReference type="ChEBI" id="CHEBI:145989"/>
    </ligand>
</feature>
<dbReference type="GO" id="GO:0009423">
    <property type="term" value="P:chorismate biosynthetic process"/>
    <property type="evidence" value="ECO:0007669"/>
    <property type="project" value="UniProtKB-UniRule"/>
</dbReference>
<dbReference type="FunFam" id="3.65.10.10:FF:000011">
    <property type="entry name" value="3-phosphoshikimate 1-carboxyvinyltransferase"/>
    <property type="match status" value="1"/>
</dbReference>
<dbReference type="GO" id="GO:0005737">
    <property type="term" value="C:cytoplasm"/>
    <property type="evidence" value="ECO:0007669"/>
    <property type="project" value="UniProtKB-SubCell"/>
</dbReference>
<comment type="subunit">
    <text evidence="7">Monomer.</text>
</comment>
<feature type="binding site" evidence="7">
    <location>
        <position position="458"/>
    </location>
    <ligand>
        <name>phosphoenolpyruvate</name>
        <dbReference type="ChEBI" id="CHEBI:58702"/>
    </ligand>
</feature>
<dbReference type="AlphaFoldDB" id="A0A3G6JAD9"/>
<dbReference type="PROSITE" id="PS00885">
    <property type="entry name" value="EPSP_SYNTHASE_2"/>
    <property type="match status" value="1"/>
</dbReference>
<dbReference type="InterPro" id="IPR023193">
    <property type="entry name" value="EPSP_synthase_CS"/>
</dbReference>
<evidence type="ECO:0000313" key="10">
    <source>
        <dbReference type="Proteomes" id="UP000269019"/>
    </source>
</evidence>
<evidence type="ECO:0000256" key="6">
    <source>
        <dbReference type="ARBA" id="ARBA00044633"/>
    </source>
</evidence>
<dbReference type="InterPro" id="IPR006264">
    <property type="entry name" value="EPSP_synthase"/>
</dbReference>
<dbReference type="KEGG" id="ccho:CCHOA_02535"/>
<feature type="binding site" evidence="7">
    <location>
        <position position="213"/>
    </location>
    <ligand>
        <name>3-phosphoshikimate</name>
        <dbReference type="ChEBI" id="CHEBI:145989"/>
    </ligand>
</feature>
<dbReference type="EC" id="2.5.1.19" evidence="7"/>
<dbReference type="Gene3D" id="3.65.10.10">
    <property type="entry name" value="Enolpyruvate transferase domain"/>
    <property type="match status" value="2"/>
</dbReference>
<comment type="function">
    <text evidence="7">Catalyzes the transfer of the enolpyruvyl moiety of phosphoenolpyruvate (PEP) to the 5-hydroxyl of shikimate-3-phosphate (S3P) to produce enolpyruvyl shikimate-3-phosphate and inorganic phosphate.</text>
</comment>
<feature type="binding site" evidence="7">
    <location>
        <position position="65"/>
    </location>
    <ligand>
        <name>phosphoenolpyruvate</name>
        <dbReference type="ChEBI" id="CHEBI:58702"/>
    </ligand>
</feature>
<feature type="binding site" evidence="7">
    <location>
        <position position="213"/>
    </location>
    <ligand>
        <name>phosphoenolpyruvate</name>
        <dbReference type="ChEBI" id="CHEBI:58702"/>
    </ligand>
</feature>
<feature type="binding site" evidence="7">
    <location>
        <position position="66"/>
    </location>
    <ligand>
        <name>3-phosphoshikimate</name>
        <dbReference type="ChEBI" id="CHEBI:145989"/>
    </ligand>
</feature>
<evidence type="ECO:0000256" key="1">
    <source>
        <dbReference type="ARBA" id="ARBA00004811"/>
    </source>
</evidence>
<evidence type="ECO:0000256" key="4">
    <source>
        <dbReference type="ARBA" id="ARBA00022679"/>
    </source>
</evidence>
<name>A0A3G6JAD9_9CORY</name>
<keyword evidence="4 7" id="KW-0808">Transferase</keyword>
<comment type="caution">
    <text evidence="7">Lacks conserved residue(s) required for the propagation of feature annotation.</text>
</comment>
<dbReference type="GO" id="GO:0003866">
    <property type="term" value="F:3-phosphoshikimate 1-carboxyvinyltransferase activity"/>
    <property type="evidence" value="ECO:0007669"/>
    <property type="project" value="UniProtKB-UniRule"/>
</dbReference>
<dbReference type="InterPro" id="IPR036968">
    <property type="entry name" value="Enolpyruvate_Tfrase_sf"/>
</dbReference>
<organism evidence="9 10">
    <name type="scientific">Corynebacterium choanae</name>
    <dbReference type="NCBI Taxonomy" id="1862358"/>
    <lineage>
        <taxon>Bacteria</taxon>
        <taxon>Bacillati</taxon>
        <taxon>Actinomycetota</taxon>
        <taxon>Actinomycetes</taxon>
        <taxon>Mycobacteriales</taxon>
        <taxon>Corynebacteriaceae</taxon>
        <taxon>Corynebacterium</taxon>
    </lineage>
</organism>
<comment type="catalytic activity">
    <reaction evidence="6">
        <text>3-phosphoshikimate + phosphoenolpyruvate = 5-O-(1-carboxyvinyl)-3-phosphoshikimate + phosphate</text>
        <dbReference type="Rhea" id="RHEA:21256"/>
        <dbReference type="ChEBI" id="CHEBI:43474"/>
        <dbReference type="ChEBI" id="CHEBI:57701"/>
        <dbReference type="ChEBI" id="CHEBI:58702"/>
        <dbReference type="ChEBI" id="CHEBI:145989"/>
        <dbReference type="EC" id="2.5.1.19"/>
    </reaction>
    <physiologicalReaction direction="left-to-right" evidence="6">
        <dbReference type="Rhea" id="RHEA:21257"/>
    </physiologicalReaction>
</comment>
<keyword evidence="5 7" id="KW-0057">Aromatic amino acid biosynthesis</keyword>
<evidence type="ECO:0000256" key="5">
    <source>
        <dbReference type="ARBA" id="ARBA00023141"/>
    </source>
</evidence>
<dbReference type="Proteomes" id="UP000269019">
    <property type="component" value="Chromosome"/>
</dbReference>
<dbReference type="EMBL" id="CP033896">
    <property type="protein sequence ID" value="AZA12924.1"/>
    <property type="molecule type" value="Genomic_DNA"/>
</dbReference>
<dbReference type="CDD" id="cd01556">
    <property type="entry name" value="EPSP_synthase"/>
    <property type="match status" value="1"/>
</dbReference>
<feature type="binding site" evidence="7">
    <location>
        <position position="139"/>
    </location>
    <ligand>
        <name>phosphoenolpyruvate</name>
        <dbReference type="ChEBI" id="CHEBI:58702"/>
    </ligand>
</feature>
<comment type="pathway">
    <text evidence="1 7">Metabolic intermediate biosynthesis; chorismate biosynthesis; chorismate from D-erythrose 4-phosphate and phosphoenolpyruvate: step 6/7.</text>
</comment>
<dbReference type="PANTHER" id="PTHR21090:SF5">
    <property type="entry name" value="PENTAFUNCTIONAL AROM POLYPEPTIDE"/>
    <property type="match status" value="1"/>
</dbReference>
<dbReference type="GO" id="GO:0008652">
    <property type="term" value="P:amino acid biosynthetic process"/>
    <property type="evidence" value="ECO:0007669"/>
    <property type="project" value="UniProtKB-KW"/>
</dbReference>
<proteinExistence type="inferred from homology"/>
<sequence length="499" mass="51384">MRWVLLAPTNTTGAGKCATTGAGRCATWLKIVGMTAHASADTGSRFLAPHASRPITASVHLPGSKSITNRALVLAALADGTSTITGGLAARDTQLMMDALRTLGATIDEEPATHAGEPPVWRVTGGPLRGGSVECGLAGTVMRFVPPIAALTGDVVHFDGDESARLRPMQTMCDALRDLGAHVTGNALPFTVDTSAGIPAGGRLTVDASASSQFVSGLLLAAPRFPAGLTITHVGANLPSQPHIDMTVSMLAEAGCEVAVDGTTWRVEPQPIHPHDWIVEPDLSNAGPFLAAAMVTGGTVTINQWPVHTTQPGAAFIELFTRMGGTAVFLPAEDPTSPVPIAAQAELATALQSTHPHCGHGSLALSGPAKLSDLTGITVDLSDLGELTPTLAAVCTLASTPSTLSGIGHLRGHETDRLQALSNEIVRLGGSCTTTADSLTITPQPLHAAALHTYADHRMATFAAIIGLVVEGVEIYNIATTAKTIADFPAIWQAMISGK</sequence>
<feature type="binding site" evidence="7">
    <location>
        <position position="65"/>
    </location>
    <ligand>
        <name>3-phosphoshikimate</name>
        <dbReference type="ChEBI" id="CHEBI:145989"/>
    </ligand>
</feature>
<evidence type="ECO:0000256" key="7">
    <source>
        <dbReference type="HAMAP-Rule" id="MF_00210"/>
    </source>
</evidence>
<feature type="binding site" evidence="7">
    <location>
        <position position="70"/>
    </location>
    <ligand>
        <name>3-phosphoshikimate</name>
        <dbReference type="ChEBI" id="CHEBI:145989"/>
    </ligand>
</feature>
<evidence type="ECO:0000256" key="3">
    <source>
        <dbReference type="ARBA" id="ARBA00022605"/>
    </source>
</evidence>